<reference evidence="2" key="1">
    <citation type="submission" date="2022-10" db="EMBL/GenBank/DDBJ databases">
        <title>The complete genomes of actinobacterial strains from the NBC collection.</title>
        <authorList>
            <person name="Joergensen T.S."/>
            <person name="Alvarez Arevalo M."/>
            <person name="Sterndorff E.B."/>
            <person name="Faurdal D."/>
            <person name="Vuksanovic O."/>
            <person name="Mourched A.-S."/>
            <person name="Charusanti P."/>
            <person name="Shaw S."/>
            <person name="Blin K."/>
            <person name="Weber T."/>
        </authorList>
    </citation>
    <scope>NUCLEOTIDE SEQUENCE</scope>
    <source>
        <strain evidence="2">NBC_00119</strain>
    </source>
</reference>
<gene>
    <name evidence="2" type="ORF">OHU69_33920</name>
</gene>
<evidence type="ECO:0000313" key="2">
    <source>
        <dbReference type="EMBL" id="WTS15599.1"/>
    </source>
</evidence>
<organism evidence="2">
    <name type="scientific">Streptomyces sp. NBC_00119</name>
    <dbReference type="NCBI Taxonomy" id="2975659"/>
    <lineage>
        <taxon>Bacteria</taxon>
        <taxon>Bacillati</taxon>
        <taxon>Actinomycetota</taxon>
        <taxon>Actinomycetes</taxon>
        <taxon>Kitasatosporales</taxon>
        <taxon>Streptomycetaceae</taxon>
        <taxon>Streptomyces</taxon>
    </lineage>
</organism>
<feature type="region of interest" description="Disordered" evidence="1">
    <location>
        <begin position="366"/>
        <end position="405"/>
    </location>
</feature>
<proteinExistence type="predicted"/>
<evidence type="ECO:0000256" key="1">
    <source>
        <dbReference type="SAM" id="MobiDB-lite"/>
    </source>
</evidence>
<evidence type="ECO:0008006" key="3">
    <source>
        <dbReference type="Google" id="ProtNLM"/>
    </source>
</evidence>
<dbReference type="EMBL" id="CP108195">
    <property type="protein sequence ID" value="WTS15599.1"/>
    <property type="molecule type" value="Genomic_DNA"/>
</dbReference>
<feature type="compositionally biased region" description="Basic and acidic residues" evidence="1">
    <location>
        <begin position="465"/>
        <end position="485"/>
    </location>
</feature>
<name>A0AAU1UFV5_9ACTN</name>
<feature type="compositionally biased region" description="Pro residues" evidence="1">
    <location>
        <begin position="374"/>
        <end position="386"/>
    </location>
</feature>
<accession>A0AAU1UFV5</accession>
<feature type="region of interest" description="Disordered" evidence="1">
    <location>
        <begin position="37"/>
        <end position="99"/>
    </location>
</feature>
<protein>
    <recommendedName>
        <fullName evidence="3">Large membrane protein</fullName>
    </recommendedName>
</protein>
<sequence>MSTEQTQDRHRGRSPLAVASVAAAVLLVGGGGAYFAAASADGDGRGGTPAAGDGSAPPPLPLDGYRKGGTGSTSGIAPGEPDPNGTRYRADGKLPTGPGDAPVYRSEGKVTAADVAALARTLDAQGAPRLENGAWKVGPAKDGSGPSLQVTERAPGAWTYARYAPSAGHKCASPTQCTEAPGNGSTKDAVSEDAAKKAAAPVLKALGQDDAKLDARQLMGAVRVVNAEPRVGDLPTYGWTTGVQVGSDGQVVGGSGQLKKPVKGDTYPVISAQRTLDLLNSAAVGAGRVGIGGCASPVPVKQRDEAPCKAPTKLPAAAPVHVTGATFGLAVQFTQGRQILVPSWLFQVKPQGGQAAFTVTHPAVDPKFLTSPHAPGPADKPSPRPSVRPGAPGTDTRDVRPDGYTVDGRTLTAHFTGGVCSTYTATATEEDGKVALKVTETRKKGTVCIAMAKFYTLPVTLDEPLDGRKVVDSQDKAVPHTDGKQGQEPAPQS</sequence>
<dbReference type="AlphaFoldDB" id="A0AAU1UFV5"/>
<feature type="region of interest" description="Disordered" evidence="1">
    <location>
        <begin position="464"/>
        <end position="493"/>
    </location>
</feature>